<feature type="compositionally biased region" description="Pro residues" evidence="5">
    <location>
        <begin position="1832"/>
        <end position="1842"/>
    </location>
</feature>
<feature type="compositionally biased region" description="Basic and acidic residues" evidence="5">
    <location>
        <begin position="639"/>
        <end position="671"/>
    </location>
</feature>
<dbReference type="Gene3D" id="3.30.40.10">
    <property type="entry name" value="Zinc/RING finger domain, C3HC4 (zinc finger)"/>
    <property type="match status" value="1"/>
</dbReference>
<dbReference type="PROSITE" id="PS51321">
    <property type="entry name" value="TFIIS_CENTRAL"/>
    <property type="match status" value="1"/>
</dbReference>
<dbReference type="InterPro" id="IPR001965">
    <property type="entry name" value="Znf_PHD"/>
</dbReference>
<dbReference type="GO" id="GO:0005634">
    <property type="term" value="C:nucleus"/>
    <property type="evidence" value="ECO:0007669"/>
    <property type="project" value="TreeGrafter"/>
</dbReference>
<dbReference type="Pfam" id="PF00628">
    <property type="entry name" value="PHD"/>
    <property type="match status" value="1"/>
</dbReference>
<feature type="compositionally biased region" description="Polar residues" evidence="5">
    <location>
        <begin position="1713"/>
        <end position="1725"/>
    </location>
</feature>
<feature type="compositionally biased region" description="Basic and acidic residues" evidence="5">
    <location>
        <begin position="824"/>
        <end position="860"/>
    </location>
</feature>
<evidence type="ECO:0000259" key="7">
    <source>
        <dbReference type="PROSITE" id="PS51321"/>
    </source>
</evidence>
<evidence type="ECO:0000256" key="4">
    <source>
        <dbReference type="PROSITE-ProRule" id="PRU00146"/>
    </source>
</evidence>
<dbReference type="Pfam" id="PF07500">
    <property type="entry name" value="TFIIS_M"/>
    <property type="match status" value="1"/>
</dbReference>
<feature type="region of interest" description="Disordered" evidence="5">
    <location>
        <begin position="1083"/>
        <end position="1106"/>
    </location>
</feature>
<dbReference type="SMART" id="SM00510">
    <property type="entry name" value="TFS2M"/>
    <property type="match status" value="1"/>
</dbReference>
<proteinExistence type="predicted"/>
<feature type="compositionally biased region" description="Pro residues" evidence="5">
    <location>
        <begin position="1815"/>
        <end position="1824"/>
    </location>
</feature>
<feature type="compositionally biased region" description="Polar residues" evidence="5">
    <location>
        <begin position="1784"/>
        <end position="1804"/>
    </location>
</feature>
<feature type="compositionally biased region" description="Basic and acidic residues" evidence="5">
    <location>
        <begin position="1083"/>
        <end position="1095"/>
    </location>
</feature>
<feature type="region of interest" description="Disordered" evidence="5">
    <location>
        <begin position="290"/>
        <end position="333"/>
    </location>
</feature>
<evidence type="ECO:0000313" key="9">
    <source>
        <dbReference type="Proteomes" id="UP000694428"/>
    </source>
</evidence>
<dbReference type="GO" id="GO:0006351">
    <property type="term" value="P:DNA-templated transcription"/>
    <property type="evidence" value="ECO:0007669"/>
    <property type="project" value="InterPro"/>
</dbReference>
<dbReference type="PROSITE" id="PS01359">
    <property type="entry name" value="ZF_PHD_1"/>
    <property type="match status" value="1"/>
</dbReference>
<feature type="region of interest" description="Disordered" evidence="5">
    <location>
        <begin position="487"/>
        <end position="547"/>
    </location>
</feature>
<evidence type="ECO:0000259" key="6">
    <source>
        <dbReference type="PROSITE" id="PS50016"/>
    </source>
</evidence>
<dbReference type="PROSITE" id="PS50016">
    <property type="entry name" value="ZF_PHD_2"/>
    <property type="match status" value="1"/>
</dbReference>
<dbReference type="SMART" id="SM00249">
    <property type="entry name" value="PHD"/>
    <property type="match status" value="1"/>
</dbReference>
<feature type="compositionally biased region" description="Polar residues" evidence="5">
    <location>
        <begin position="204"/>
        <end position="220"/>
    </location>
</feature>
<evidence type="ECO:0000256" key="2">
    <source>
        <dbReference type="ARBA" id="ARBA00022771"/>
    </source>
</evidence>
<evidence type="ECO:0000313" key="8">
    <source>
        <dbReference type="Ensembl" id="ENSPSTP00000010302.1"/>
    </source>
</evidence>
<feature type="compositionally biased region" description="Basic and acidic residues" evidence="5">
    <location>
        <begin position="228"/>
        <end position="242"/>
    </location>
</feature>
<feature type="region of interest" description="Disordered" evidence="5">
    <location>
        <begin position="1370"/>
        <end position="1396"/>
    </location>
</feature>
<dbReference type="InterPro" id="IPR013083">
    <property type="entry name" value="Znf_RING/FYVE/PHD"/>
</dbReference>
<dbReference type="SUPFAM" id="SSF46942">
    <property type="entry name" value="Elongation factor TFIIS domain 2"/>
    <property type="match status" value="1"/>
</dbReference>
<feature type="compositionally biased region" description="Polar residues" evidence="5">
    <location>
        <begin position="158"/>
        <end position="174"/>
    </location>
</feature>
<dbReference type="Proteomes" id="UP000694428">
    <property type="component" value="Unplaced"/>
</dbReference>
<feature type="region of interest" description="Disordered" evidence="5">
    <location>
        <begin position="594"/>
        <end position="693"/>
    </location>
</feature>
<feature type="domain" description="PHD-type" evidence="6">
    <location>
        <begin position="718"/>
        <end position="775"/>
    </location>
</feature>
<feature type="compositionally biased region" description="Basic and acidic residues" evidence="5">
    <location>
        <begin position="1377"/>
        <end position="1390"/>
    </location>
</feature>
<feature type="compositionally biased region" description="Polar residues" evidence="5">
    <location>
        <begin position="487"/>
        <end position="502"/>
    </location>
</feature>
<reference evidence="8" key="1">
    <citation type="submission" date="2025-08" db="UniProtKB">
        <authorList>
            <consortium name="Ensembl"/>
        </authorList>
    </citation>
    <scope>IDENTIFICATION</scope>
</reference>
<name>A0A8C9F6T9_PAVCR</name>
<evidence type="ECO:0000256" key="5">
    <source>
        <dbReference type="SAM" id="MobiDB-lite"/>
    </source>
</evidence>
<evidence type="ECO:0000256" key="1">
    <source>
        <dbReference type="ARBA" id="ARBA00022723"/>
    </source>
</evidence>
<dbReference type="InterPro" id="IPR019786">
    <property type="entry name" value="Zinc_finger_PHD-type_CS"/>
</dbReference>
<dbReference type="PANTHER" id="PTHR11477">
    <property type="entry name" value="TRANSCRIPTION FACTOR S-II ZINC FINGER DOMAIN-CONTAINING PROTEIN"/>
    <property type="match status" value="1"/>
</dbReference>
<feature type="compositionally biased region" description="Basic and acidic residues" evidence="5">
    <location>
        <begin position="1588"/>
        <end position="1614"/>
    </location>
</feature>
<feature type="compositionally biased region" description="Polar residues" evidence="5">
    <location>
        <begin position="1634"/>
        <end position="1649"/>
    </location>
</feature>
<feature type="region of interest" description="Disordered" evidence="5">
    <location>
        <begin position="823"/>
        <end position="933"/>
    </location>
</feature>
<feature type="region of interest" description="Disordered" evidence="5">
    <location>
        <begin position="118"/>
        <end position="260"/>
    </location>
</feature>
<feature type="region of interest" description="Disordered" evidence="5">
    <location>
        <begin position="1515"/>
        <end position="1842"/>
    </location>
</feature>
<dbReference type="CDD" id="cd21548">
    <property type="entry name" value="SPOC_PHF3"/>
    <property type="match status" value="1"/>
</dbReference>
<protein>
    <recommendedName>
        <fullName evidence="10">PHD finger protein 3</fullName>
    </recommendedName>
</protein>
<feature type="compositionally biased region" description="Basic and acidic residues" evidence="5">
    <location>
        <begin position="897"/>
        <end position="908"/>
    </location>
</feature>
<dbReference type="CDD" id="cd15638">
    <property type="entry name" value="PHD_PHF3"/>
    <property type="match status" value="1"/>
</dbReference>
<feature type="compositionally biased region" description="Polar residues" evidence="5">
    <location>
        <begin position="617"/>
        <end position="638"/>
    </location>
</feature>
<feature type="region of interest" description="Disordered" evidence="5">
    <location>
        <begin position="1855"/>
        <end position="2055"/>
    </location>
</feature>
<feature type="domain" description="TFIIS central" evidence="7">
    <location>
        <begin position="937"/>
        <end position="1056"/>
    </location>
</feature>
<dbReference type="InterPro" id="IPR036575">
    <property type="entry name" value="TFIIS_cen_dom_sf"/>
</dbReference>
<dbReference type="SUPFAM" id="SSF57903">
    <property type="entry name" value="FYVE/PHD zinc finger"/>
    <property type="match status" value="1"/>
</dbReference>
<feature type="compositionally biased region" description="Basic and acidic residues" evidence="5">
    <location>
        <begin position="878"/>
        <end position="889"/>
    </location>
</feature>
<keyword evidence="2 4" id="KW-0863">Zinc-finger</keyword>
<feature type="compositionally biased region" description="Basic and acidic residues" evidence="5">
    <location>
        <begin position="1673"/>
        <end position="1684"/>
    </location>
</feature>
<feature type="compositionally biased region" description="Polar residues" evidence="5">
    <location>
        <begin position="1096"/>
        <end position="1105"/>
    </location>
</feature>
<evidence type="ECO:0008006" key="10">
    <source>
        <dbReference type="Google" id="ProtNLM"/>
    </source>
</evidence>
<feature type="compositionally biased region" description="Basic and acidic residues" evidence="5">
    <location>
        <begin position="528"/>
        <end position="537"/>
    </location>
</feature>
<keyword evidence="3" id="KW-0862">Zinc</keyword>
<feature type="compositionally biased region" description="Basic and acidic residues" evidence="5">
    <location>
        <begin position="306"/>
        <end position="325"/>
    </location>
</feature>
<sequence>MDIVDTFSHLIPTEHLDDALFLGSNLENEVCEDFSASQNVLEDSLKNMLSDKDPMLGSASAQFCLPVLDSNDPNFQMPCSTVIGLDDIMDEEGVKESGNDAIDEDELTVPNRNLRSRLEETSVASPRKSPRLMAQEPVRSLRQSTLAKRSNIAPVASTKKSSVKSGSATKTGQKQQEKSPAKEADVATPLKVEQPKEVRRSTRRSGQTEGTVVASQSTKSIPGPEEANEVKSEPLEQAKVEETSQELSSNSGGACTLPKETKEISEIATKAESGNVDSVCSADTEIAALNDEANDVNDSMGSEASSEEKTESKTVELEKITEEQRGLTGKTNDASSVCVNASEIYETFSNLSGSVEDEVECRLGSCSVELPDENTLSVKECVTEPVDDGKGLEKTVTSSEKLLDSTEFDNKDLKSEEFTSVDPGNSILESVALDHTSQNVQQQIHSTKVEDSDPLKFQVDDKQINIPPKCEKNMKPRHSKFVVENKQNMTVGTEQKSSTTQQDVKHSRTRADFAVSGLHSSSSASLKRNADEQESHQHPNNPVKIRKKQTDLALKTKSCLTAATVKKQANTMLKKIPRVQASGLVHKSSIQRAIEKSTQSSSKDTHHSGHPVPGHISNLSQKQAQKHQLASVLKTNSSTKEELEAKDAPTVEHLKEDDKEKNKSKRTDKNLQPRQRRSSKSLSLDEPPLFIPDNISTVKREGLEHTPASESKHVWVPNKQCGFCKKPHGNRCVFMVGCGRCDDWFHGDCVGLSLSQAQQMGEEDKEYVCVKCCAEEDKKAECLDQSVLDTQVKIDSHKEEKTIEYEKPGMSKQGPACNLNVATEKGKQAEDTGKHRVKIFKRESGDGKNLSESRDSDTKKGQHVPARKASQTAVIPRRSSEEKGEKMSKESLNMVEKSTKSGVHEKQEIKKKKNEKGPISATHLPNVPASKHSADQIRHSVKQSLKEILMKRLTDSSLKIPEERAAKVATRIERELFSFFRDTDSKYKNKYRSLMFNLKDPKNNILFKKVLKGEVTPDHLIKMSPEELASKELAAWRQRENRHVRFPDITSVVYNSHVSIASHPPRSLELKMLSEPNMMKLHEKSEEAEKDKEGNESASPDTTSQHKNHLFDLNCKICIGRMAPPTDDDLSAKKVKVSVGVARKQSDNEAESIADALSSTSCILASELLEDDKQDSSKSSFPTLPKSETPGTVECESLFLARLNFIWKGFINMPSVAKFVIKAYPVSGSFEYLTEDLPDSIQVGGRISPHTVWEYVEKIKASGTKEICVVRFTPVTEEDQISYALLFAYFSSRKRYGVAANNMKQVKDLYLIPLGSSDKVPHHLVPFDGPGIEIHRPNLLLGLIIRQKMKRQISAVTSVTSSFVDEVSESTLSSVPPEKKSKPSKPEVSHNELALEEEEENDFFNSFTTVLHKQRNKPQQSNIEDVPAVVEPLVESTKHEPPKPLRFLPGVLVGWENQPSTLELANKPLPVDDILQSLLGTTGQVCEQSKPEASPGEDIPLLNEQATLKEEDMDVDEVAAEVSETKASSDDTQESANATTGPADAAVVGSSSSTRNAGTLVGLSLKGKPPDVSTEAFLANLSAQSQNKETEESKENDSKRQTPDKDNVTQEIRRTTNSSFSSSSNAGKSNENNTNVSSAEGTIGNTSKSPPFINLKRDPRQAAGRNQQTNASENKEGDVSKNEDQQVVSGNEQVEPENKQSSGEMGLNLYPSDAQTNEMQYSSTAAKADNACASQAEDTKQSQEDAMQNIEALNSFRRGPAATSSHFETENSSCSEFISKVPSPVTSGSFSPVRPPQQNFQHPKSNPPGFQFQAPAPPNFPPQNSPMFGFPPHLPPQLLPPPGFGFPQNPMMPWPPVGHLSGQPPPYVGPIAQGLPVAHKQSRFVGPENFFQSKDSRRPERRHSDPWGRQEQHLERGFSRGKNDQQRQRFYSDSHHQKKERHEKEWNNEKYWEQDSERNRRRDRNQEKERERKSREEGHRDKERLRLPHSDRGPDGKSPRETRNPEKKTEKPKPEEQAQEKDKEREKSKEKHRERESEKSRDRHRDHSDRSKSKR</sequence>
<dbReference type="InterPro" id="IPR003618">
    <property type="entry name" value="TFIIS_cen_dom"/>
</dbReference>
<feature type="compositionally biased region" description="Low complexity" evidence="5">
    <location>
        <begin position="1617"/>
        <end position="1633"/>
    </location>
</feature>
<dbReference type="Gene3D" id="1.10.472.30">
    <property type="entry name" value="Transcription elongation factor S-II, central domain"/>
    <property type="match status" value="1"/>
</dbReference>
<dbReference type="InterPro" id="IPR012921">
    <property type="entry name" value="SPOC_C"/>
</dbReference>
<dbReference type="PANTHER" id="PTHR11477:SF10">
    <property type="entry name" value="PHD FINGER PROTEIN 3"/>
    <property type="match status" value="1"/>
</dbReference>
<dbReference type="GO" id="GO:0008270">
    <property type="term" value="F:zinc ion binding"/>
    <property type="evidence" value="ECO:0007669"/>
    <property type="project" value="UniProtKB-KW"/>
</dbReference>
<dbReference type="Pfam" id="PF07744">
    <property type="entry name" value="SPOC"/>
    <property type="match status" value="1"/>
</dbReference>
<feature type="compositionally biased region" description="Basic and acidic residues" evidence="5">
    <location>
        <begin position="1894"/>
        <end position="2055"/>
    </location>
</feature>
<keyword evidence="1" id="KW-0479">Metal-binding</keyword>
<evidence type="ECO:0000256" key="3">
    <source>
        <dbReference type="ARBA" id="ARBA00022833"/>
    </source>
</evidence>
<feature type="compositionally biased region" description="Polar residues" evidence="5">
    <location>
        <begin position="1762"/>
        <end position="1776"/>
    </location>
</feature>
<reference evidence="8" key="2">
    <citation type="submission" date="2025-09" db="UniProtKB">
        <authorList>
            <consortium name="Ensembl"/>
        </authorList>
    </citation>
    <scope>IDENTIFICATION</scope>
</reference>
<dbReference type="InterPro" id="IPR011011">
    <property type="entry name" value="Znf_FYVE_PHD"/>
</dbReference>
<accession>A0A8C9F6T9</accession>
<dbReference type="Ensembl" id="ENSPSTT00000010817.1">
    <property type="protein sequence ID" value="ENSPSTP00000010302.1"/>
    <property type="gene ID" value="ENSPSTG00000007260.1"/>
</dbReference>
<feature type="compositionally biased region" description="Basic and acidic residues" evidence="5">
    <location>
        <begin position="175"/>
        <end position="185"/>
    </location>
</feature>
<dbReference type="InterPro" id="IPR019787">
    <property type="entry name" value="Znf_PHD-finger"/>
</dbReference>
<organism evidence="8 9">
    <name type="scientific">Pavo cristatus</name>
    <name type="common">Indian peafowl</name>
    <name type="synonym">Blue peafowl</name>
    <dbReference type="NCBI Taxonomy" id="9049"/>
    <lineage>
        <taxon>Eukaryota</taxon>
        <taxon>Metazoa</taxon>
        <taxon>Chordata</taxon>
        <taxon>Craniata</taxon>
        <taxon>Vertebrata</taxon>
        <taxon>Euteleostomi</taxon>
        <taxon>Archelosauria</taxon>
        <taxon>Archosauria</taxon>
        <taxon>Dinosauria</taxon>
        <taxon>Saurischia</taxon>
        <taxon>Theropoda</taxon>
        <taxon>Coelurosauria</taxon>
        <taxon>Aves</taxon>
        <taxon>Neognathae</taxon>
        <taxon>Galloanserae</taxon>
        <taxon>Galliformes</taxon>
        <taxon>Phasianidae</taxon>
        <taxon>Phasianinae</taxon>
        <taxon>Pavo</taxon>
    </lineage>
</organism>
<keyword evidence="9" id="KW-1185">Reference proteome</keyword>